<dbReference type="EMBL" id="CADCVT010000115">
    <property type="protein sequence ID" value="CAA9487417.1"/>
    <property type="molecule type" value="Genomic_DNA"/>
</dbReference>
<reference evidence="2" key="1">
    <citation type="submission" date="2020-02" db="EMBL/GenBank/DDBJ databases">
        <authorList>
            <person name="Meier V. D."/>
        </authorList>
    </citation>
    <scope>NUCLEOTIDE SEQUENCE</scope>
    <source>
        <strain evidence="2">AVDCRST_MAG85</strain>
    </source>
</reference>
<dbReference type="AlphaFoldDB" id="A0A6J4S7U4"/>
<feature type="non-terminal residue" evidence="2">
    <location>
        <position position="1"/>
    </location>
</feature>
<gene>
    <name evidence="2" type="ORF">AVDCRST_MAG85-1028</name>
</gene>
<protein>
    <submittedName>
        <fullName evidence="2">Uncharacterized protein</fullName>
    </submittedName>
</protein>
<feature type="non-terminal residue" evidence="2">
    <location>
        <position position="209"/>
    </location>
</feature>
<feature type="region of interest" description="Disordered" evidence="1">
    <location>
        <begin position="1"/>
        <end position="209"/>
    </location>
</feature>
<feature type="compositionally biased region" description="Pro residues" evidence="1">
    <location>
        <begin position="198"/>
        <end position="209"/>
    </location>
</feature>
<evidence type="ECO:0000313" key="2">
    <source>
        <dbReference type="EMBL" id="CAA9487417.1"/>
    </source>
</evidence>
<proteinExistence type="predicted"/>
<evidence type="ECO:0000256" key="1">
    <source>
        <dbReference type="SAM" id="MobiDB-lite"/>
    </source>
</evidence>
<accession>A0A6J4S7U4</accession>
<feature type="compositionally biased region" description="Basic and acidic residues" evidence="1">
    <location>
        <begin position="118"/>
        <end position="128"/>
    </location>
</feature>
<sequence length="209" mass="23797">ARAARPLPRELDRRLPPPRPRGDRRRGDALLAQRPGRPQGSTERELRPRAHGAVHARGRPRRVHRAGRARARPRARRLPRRPRRRRRDGQLPLRGRSSRRRHEDPLGGQAARAHRRVRVVEARRDVGVRHAGRRAVSVRRDAAAGARRRARLVGHAAADDAHARRAPAVRDGGHRRRRPHAGRAQPPAREATERPALPRRPVPRPPHLL</sequence>
<feature type="compositionally biased region" description="Basic residues" evidence="1">
    <location>
        <begin position="49"/>
        <end position="87"/>
    </location>
</feature>
<organism evidence="2">
    <name type="scientific">uncultured Solirubrobacteraceae bacterium</name>
    <dbReference type="NCBI Taxonomy" id="1162706"/>
    <lineage>
        <taxon>Bacteria</taxon>
        <taxon>Bacillati</taxon>
        <taxon>Actinomycetota</taxon>
        <taxon>Thermoleophilia</taxon>
        <taxon>Solirubrobacterales</taxon>
        <taxon>Solirubrobacteraceae</taxon>
        <taxon>environmental samples</taxon>
    </lineage>
</organism>
<name>A0A6J4S7U4_9ACTN</name>